<feature type="region of interest" description="Disordered" evidence="1">
    <location>
        <begin position="1"/>
        <end position="23"/>
    </location>
</feature>
<evidence type="ECO:0000313" key="2">
    <source>
        <dbReference type="EMBL" id="KAL2800357.1"/>
    </source>
</evidence>
<evidence type="ECO:0000256" key="1">
    <source>
        <dbReference type="SAM" id="MobiDB-lite"/>
    </source>
</evidence>
<evidence type="ECO:0000313" key="3">
    <source>
        <dbReference type="Proteomes" id="UP001610563"/>
    </source>
</evidence>
<protein>
    <submittedName>
        <fullName evidence="2">Uncharacterized protein</fullName>
    </submittedName>
</protein>
<keyword evidence="3" id="KW-1185">Reference proteome</keyword>
<organism evidence="2 3">
    <name type="scientific">Aspergillus keveii</name>
    <dbReference type="NCBI Taxonomy" id="714993"/>
    <lineage>
        <taxon>Eukaryota</taxon>
        <taxon>Fungi</taxon>
        <taxon>Dikarya</taxon>
        <taxon>Ascomycota</taxon>
        <taxon>Pezizomycotina</taxon>
        <taxon>Eurotiomycetes</taxon>
        <taxon>Eurotiomycetidae</taxon>
        <taxon>Eurotiales</taxon>
        <taxon>Aspergillaceae</taxon>
        <taxon>Aspergillus</taxon>
        <taxon>Aspergillus subgen. Nidulantes</taxon>
    </lineage>
</organism>
<dbReference type="Proteomes" id="UP001610563">
    <property type="component" value="Unassembled WGS sequence"/>
</dbReference>
<sequence length="164" mass="18352">MLWSGIDQAYSDPRDSPPAPEDFGLVRSSIPQSVPLLFFGTFRYGSATSLSLWLPLLGAQASIVLPRRYTHSRQVLHGSSLHCSLRDDWGLEPLDGKLDPSRPLYMISVNPSIPVSGDSDFDVMTLDFVRVELRQPMGVGERKLYVYLLYERALLSLPTAERAQ</sequence>
<reference evidence="2 3" key="1">
    <citation type="submission" date="2024-07" db="EMBL/GenBank/DDBJ databases">
        <title>Section-level genome sequencing and comparative genomics of Aspergillus sections Usti and Cavernicolus.</title>
        <authorList>
            <consortium name="Lawrence Berkeley National Laboratory"/>
            <person name="Nybo J.L."/>
            <person name="Vesth T.C."/>
            <person name="Theobald S."/>
            <person name="Frisvad J.C."/>
            <person name="Larsen T.O."/>
            <person name="Kjaerboelling I."/>
            <person name="Rothschild-Mancinelli K."/>
            <person name="Lyhne E.K."/>
            <person name="Kogle M.E."/>
            <person name="Barry K."/>
            <person name="Clum A."/>
            <person name="Na H."/>
            <person name="Ledsgaard L."/>
            <person name="Lin J."/>
            <person name="Lipzen A."/>
            <person name="Kuo A."/>
            <person name="Riley R."/>
            <person name="Mondo S."/>
            <person name="Labutti K."/>
            <person name="Haridas S."/>
            <person name="Pangalinan J."/>
            <person name="Salamov A.A."/>
            <person name="Simmons B.A."/>
            <person name="Magnuson J.K."/>
            <person name="Chen J."/>
            <person name="Drula E."/>
            <person name="Henrissat B."/>
            <person name="Wiebenga A."/>
            <person name="Lubbers R.J."/>
            <person name="Gomes A.C."/>
            <person name="Makela M.R."/>
            <person name="Stajich J."/>
            <person name="Grigoriev I.V."/>
            <person name="Mortensen U.H."/>
            <person name="De Vries R.P."/>
            <person name="Baker S.E."/>
            <person name="Andersen M.R."/>
        </authorList>
    </citation>
    <scope>NUCLEOTIDE SEQUENCE [LARGE SCALE GENOMIC DNA]</scope>
    <source>
        <strain evidence="2 3">CBS 209.92</strain>
    </source>
</reference>
<dbReference type="EMBL" id="JBFTWV010000004">
    <property type="protein sequence ID" value="KAL2800357.1"/>
    <property type="molecule type" value="Genomic_DNA"/>
</dbReference>
<accession>A0ABR4GN46</accession>
<gene>
    <name evidence="2" type="ORF">BJX66DRAFT_185348</name>
</gene>
<name>A0ABR4GN46_9EURO</name>
<proteinExistence type="predicted"/>
<comment type="caution">
    <text evidence="2">The sequence shown here is derived from an EMBL/GenBank/DDBJ whole genome shotgun (WGS) entry which is preliminary data.</text>
</comment>